<evidence type="ECO:0000256" key="4">
    <source>
        <dbReference type="ARBA" id="ARBA00023263"/>
    </source>
</evidence>
<dbReference type="Pfam" id="PF00419">
    <property type="entry name" value="Fimbrial"/>
    <property type="match status" value="1"/>
</dbReference>
<feature type="chain" id="PRO_5047543184" evidence="5">
    <location>
        <begin position="23"/>
        <end position="170"/>
    </location>
</feature>
<evidence type="ECO:0000256" key="5">
    <source>
        <dbReference type="SAM" id="SignalP"/>
    </source>
</evidence>
<evidence type="ECO:0000259" key="6">
    <source>
        <dbReference type="Pfam" id="PF00419"/>
    </source>
</evidence>
<keyword evidence="3 5" id="KW-0732">Signal</keyword>
<dbReference type="Proteomes" id="UP001621534">
    <property type="component" value="Unassembled WGS sequence"/>
</dbReference>
<evidence type="ECO:0000256" key="2">
    <source>
        <dbReference type="ARBA" id="ARBA00006671"/>
    </source>
</evidence>
<comment type="similarity">
    <text evidence="2">Belongs to the fimbrial protein family.</text>
</comment>
<sequence length="170" mass="17986">MSTFSKAVMVGSVLLWVGAAQATDGTVNFNGELTSSTCRVTASTSNQTVQLDPVDIGDLRNAGDVAGTKSFNIELEFCPPGISTVGLAFEGDKINQNGRLNIAPSGSKNVELEVLAANNVQNLRSPESSANVTTVREGAGRFDFEVRYYATGQATPGDVRSSVNYILNYL</sequence>
<dbReference type="EMBL" id="JAHWXS010000018">
    <property type="protein sequence ID" value="MFK5735223.1"/>
    <property type="molecule type" value="Genomic_DNA"/>
</dbReference>
<dbReference type="Gene3D" id="2.60.40.1090">
    <property type="entry name" value="Fimbrial-type adhesion domain"/>
    <property type="match status" value="1"/>
</dbReference>
<comment type="subcellular location">
    <subcellularLocation>
        <location evidence="1">Fimbrium</location>
    </subcellularLocation>
</comment>
<comment type="caution">
    <text evidence="7">The sequence shown here is derived from an EMBL/GenBank/DDBJ whole genome shotgun (WGS) entry which is preliminary data.</text>
</comment>
<dbReference type="PANTHER" id="PTHR33420">
    <property type="entry name" value="FIMBRIAL SUBUNIT ELFA-RELATED"/>
    <property type="match status" value="1"/>
</dbReference>
<feature type="domain" description="Fimbrial-type adhesion" evidence="6">
    <location>
        <begin position="28"/>
        <end position="169"/>
    </location>
</feature>
<dbReference type="InterPro" id="IPR000259">
    <property type="entry name" value="Adhesion_dom_fimbrial"/>
</dbReference>
<accession>A0ABW8NZ05</accession>
<dbReference type="SUPFAM" id="SSF49401">
    <property type="entry name" value="Bacterial adhesins"/>
    <property type="match status" value="1"/>
</dbReference>
<proteinExistence type="inferred from homology"/>
<evidence type="ECO:0000313" key="7">
    <source>
        <dbReference type="EMBL" id="MFK5735223.1"/>
    </source>
</evidence>
<keyword evidence="8" id="KW-1185">Reference proteome</keyword>
<evidence type="ECO:0000256" key="1">
    <source>
        <dbReference type="ARBA" id="ARBA00004561"/>
    </source>
</evidence>
<dbReference type="PANTHER" id="PTHR33420:SF3">
    <property type="entry name" value="FIMBRIAL SUBUNIT ELFA"/>
    <property type="match status" value="1"/>
</dbReference>
<feature type="signal peptide" evidence="5">
    <location>
        <begin position="1"/>
        <end position="22"/>
    </location>
</feature>
<reference evidence="7 8" key="1">
    <citation type="journal article" date="2012" name="Plant Soil">
        <title>Screening of plant growth-promoting traits in arsenic-resistant bacteria isolated from the rhizosphere of soybean plants from Argentinean agricultural soil.</title>
        <authorList>
            <person name="Wevar Oller A.L."/>
            <person name="Talano M.A."/>
            <person name="Agostini E."/>
        </authorList>
    </citation>
    <scope>NUCLEOTIDE SEQUENCE [LARGE SCALE GENOMIC DNA]</scope>
    <source>
        <strain evidence="7 8">AW4</strain>
    </source>
</reference>
<keyword evidence="4" id="KW-0281">Fimbrium</keyword>
<evidence type="ECO:0000256" key="3">
    <source>
        <dbReference type="ARBA" id="ARBA00022729"/>
    </source>
</evidence>
<organism evidence="7 8">
    <name type="scientific">Pseudomonas urmiensis</name>
    <dbReference type="NCBI Taxonomy" id="2745493"/>
    <lineage>
        <taxon>Bacteria</taxon>
        <taxon>Pseudomonadati</taxon>
        <taxon>Pseudomonadota</taxon>
        <taxon>Gammaproteobacteria</taxon>
        <taxon>Pseudomonadales</taxon>
        <taxon>Pseudomonadaceae</taxon>
        <taxon>Pseudomonas</taxon>
    </lineage>
</organism>
<dbReference type="RefSeq" id="WP_405129828.1">
    <property type="nucleotide sequence ID" value="NZ_JAHWXS010000018.1"/>
</dbReference>
<gene>
    <name evidence="7" type="ORF">KW869_16940</name>
</gene>
<dbReference type="InterPro" id="IPR036937">
    <property type="entry name" value="Adhesion_dom_fimbrial_sf"/>
</dbReference>
<dbReference type="InterPro" id="IPR050263">
    <property type="entry name" value="Bact_Fimbrial_Adh_Pro"/>
</dbReference>
<evidence type="ECO:0000313" key="8">
    <source>
        <dbReference type="Proteomes" id="UP001621534"/>
    </source>
</evidence>
<dbReference type="InterPro" id="IPR008966">
    <property type="entry name" value="Adhesion_dom_sf"/>
</dbReference>
<protein>
    <submittedName>
        <fullName evidence="7">Type 1 fimbrial protein</fullName>
    </submittedName>
</protein>
<name>A0ABW8NZ05_9PSED</name>